<dbReference type="InterPro" id="IPR029058">
    <property type="entry name" value="AB_hydrolase_fold"/>
</dbReference>
<dbReference type="InterPro" id="IPR050583">
    <property type="entry name" value="Mycobacterial_A85_antigen"/>
</dbReference>
<dbReference type="EMBL" id="JAGEOJ010000018">
    <property type="protein sequence ID" value="MBO2452870.1"/>
    <property type="molecule type" value="Genomic_DNA"/>
</dbReference>
<dbReference type="AlphaFoldDB" id="A0A939PI44"/>
<dbReference type="InterPro" id="IPR000801">
    <property type="entry name" value="Esterase-like"/>
</dbReference>
<proteinExistence type="predicted"/>
<gene>
    <name evidence="1" type="ORF">J4573_37665</name>
</gene>
<dbReference type="PANTHER" id="PTHR48098">
    <property type="entry name" value="ENTEROCHELIN ESTERASE-RELATED"/>
    <property type="match status" value="1"/>
</dbReference>
<keyword evidence="2" id="KW-1185">Reference proteome</keyword>
<comment type="caution">
    <text evidence="1">The sequence shown here is derived from an EMBL/GenBank/DDBJ whole genome shotgun (WGS) entry which is preliminary data.</text>
</comment>
<dbReference type="Gene3D" id="3.40.50.1820">
    <property type="entry name" value="alpha/beta hydrolase"/>
    <property type="match status" value="1"/>
</dbReference>
<dbReference type="SUPFAM" id="SSF53474">
    <property type="entry name" value="alpha/beta-Hydrolases"/>
    <property type="match status" value="1"/>
</dbReference>
<dbReference type="Proteomes" id="UP000669179">
    <property type="component" value="Unassembled WGS sequence"/>
</dbReference>
<accession>A0A939PI44</accession>
<dbReference type="Pfam" id="PF00756">
    <property type="entry name" value="Esterase"/>
    <property type="match status" value="1"/>
</dbReference>
<dbReference type="RefSeq" id="WP_208260902.1">
    <property type="nucleotide sequence ID" value="NZ_JAGEOJ010000018.1"/>
</dbReference>
<evidence type="ECO:0000313" key="2">
    <source>
        <dbReference type="Proteomes" id="UP000669179"/>
    </source>
</evidence>
<dbReference type="GO" id="GO:0016747">
    <property type="term" value="F:acyltransferase activity, transferring groups other than amino-acyl groups"/>
    <property type="evidence" value="ECO:0007669"/>
    <property type="project" value="TreeGrafter"/>
</dbReference>
<reference evidence="1" key="1">
    <citation type="submission" date="2021-03" db="EMBL/GenBank/DDBJ databases">
        <authorList>
            <person name="Kanchanasin P."/>
            <person name="Saeng-In P."/>
            <person name="Phongsopitanun W."/>
            <person name="Yuki M."/>
            <person name="Kudo T."/>
            <person name="Ohkuma M."/>
            <person name="Tanasupawat S."/>
        </authorList>
    </citation>
    <scope>NUCLEOTIDE SEQUENCE</scope>
    <source>
        <strain evidence="1">GKU 128</strain>
    </source>
</reference>
<name>A0A939PI44_9ACTN</name>
<dbReference type="PANTHER" id="PTHR48098:SF1">
    <property type="entry name" value="DIACYLGLYCEROL ACYLTRANSFERASE_MYCOLYLTRANSFERASE AG85A"/>
    <property type="match status" value="1"/>
</dbReference>
<protein>
    <submittedName>
        <fullName evidence="1">Esterase family protein</fullName>
    </submittedName>
</protein>
<evidence type="ECO:0000313" key="1">
    <source>
        <dbReference type="EMBL" id="MBO2452870.1"/>
    </source>
</evidence>
<sequence>MTRERSRLRLAVAAATGAVLVGTALFAPSTAYGSSALRKADTGAAITGQKRIGPHMFDLTVRSPSLHQTVKVRVITPTGWSRTAARRWPVVYAYHGGNDNYLSWTRSTDIEGLAARWKTMVVLPEGGTNGSYTDWFNYGKGGTPRWETFHTKEVIQLMERNYRAGTNRAAMGISSGAQGAITYAARHRGLFKYAASFSGIVHLTKPGIPAILMAEGLAFNPTQDPFRIWGKPDDNLRNWETHDPYVLAKNLRGTGLYLSAGTTGNPGPLDPPFVGWDFVKARLVGGISESVAGSTNVSLIARLKQLKIPVTTHIYKNGWHQWGYWIREMQRAWPLMMKSIGAKRV</sequence>
<organism evidence="1 2">
    <name type="scientific">Actinomadura barringtoniae</name>
    <dbReference type="NCBI Taxonomy" id="1427535"/>
    <lineage>
        <taxon>Bacteria</taxon>
        <taxon>Bacillati</taxon>
        <taxon>Actinomycetota</taxon>
        <taxon>Actinomycetes</taxon>
        <taxon>Streptosporangiales</taxon>
        <taxon>Thermomonosporaceae</taxon>
        <taxon>Actinomadura</taxon>
    </lineage>
</organism>